<keyword evidence="4" id="KW-1185">Reference proteome</keyword>
<dbReference type="EMBL" id="CP020370">
    <property type="protein sequence ID" value="AUB82229.1"/>
    <property type="molecule type" value="Genomic_DNA"/>
</dbReference>
<dbReference type="OrthoDB" id="5567186at2"/>
<evidence type="ECO:0000313" key="4">
    <source>
        <dbReference type="Proteomes" id="UP000232638"/>
    </source>
</evidence>
<dbReference type="KEGG" id="tsy:THSYN_15585"/>
<dbReference type="Proteomes" id="UP000232638">
    <property type="component" value="Chromosome"/>
</dbReference>
<keyword evidence="1" id="KW-0732">Signal</keyword>
<dbReference type="AlphaFoldDB" id="A0A2K8U9Z2"/>
<accession>A0A2K8U9Z2</accession>
<dbReference type="Pfam" id="PF07589">
    <property type="entry name" value="PEP-CTERM"/>
    <property type="match status" value="1"/>
</dbReference>
<evidence type="ECO:0000256" key="1">
    <source>
        <dbReference type="SAM" id="SignalP"/>
    </source>
</evidence>
<gene>
    <name evidence="3" type="ORF">THSYN_15585</name>
</gene>
<feature type="chain" id="PRO_5014810714" description="Ice-binding protein C-terminal domain-containing protein" evidence="1">
    <location>
        <begin position="26"/>
        <end position="202"/>
    </location>
</feature>
<evidence type="ECO:0000259" key="2">
    <source>
        <dbReference type="Pfam" id="PF07589"/>
    </source>
</evidence>
<feature type="signal peptide" evidence="1">
    <location>
        <begin position="1"/>
        <end position="25"/>
    </location>
</feature>
<evidence type="ECO:0000313" key="3">
    <source>
        <dbReference type="EMBL" id="AUB82229.1"/>
    </source>
</evidence>
<proteinExistence type="predicted"/>
<reference evidence="3 4" key="1">
    <citation type="submission" date="2017-03" db="EMBL/GenBank/DDBJ databases">
        <title>Complete genome sequence of Candidatus 'Thiodictyon syntrophicum' sp. nov. strain Cad16T, a photolithoautotroph purple sulfur bacterium isolated from an alpine meromictic lake.</title>
        <authorList>
            <person name="Luedin S.M."/>
            <person name="Pothier J.F."/>
            <person name="Danza F."/>
            <person name="Storelli N."/>
            <person name="Wittwer M."/>
            <person name="Tonolla M."/>
        </authorList>
    </citation>
    <scope>NUCLEOTIDE SEQUENCE [LARGE SCALE GENOMIC DNA]</scope>
    <source>
        <strain evidence="3 4">Cad16T</strain>
    </source>
</reference>
<name>A0A2K8U9Z2_9GAMM</name>
<feature type="domain" description="Ice-binding protein C-terminal" evidence="2">
    <location>
        <begin position="178"/>
        <end position="200"/>
    </location>
</feature>
<sequence length="202" mass="21448">MKAPATRLQLLSILAGALCVLPADAALISRPGGLVYDSAQDLTWLMDSNYTGGAMDWAGANAWAASLVYAGHDGWRLPTPDPGCPSPDGSDCTGAELGHLFYGDLALGLGGMAGTPITESHNANFTLFTNIADAGYWTNAVLAEDQDYAWTFDYFDGSQLPYAKDVQFLAWAVHDGDIPEPTTALLLAAGLIGWAGSHRRRR</sequence>
<dbReference type="NCBIfam" id="TIGR02595">
    <property type="entry name" value="PEP_CTERM"/>
    <property type="match status" value="1"/>
</dbReference>
<protein>
    <recommendedName>
        <fullName evidence="2">Ice-binding protein C-terminal domain-containing protein</fullName>
    </recommendedName>
</protein>
<organism evidence="3 4">
    <name type="scientific">Candidatus Thiodictyon syntrophicum</name>
    <dbReference type="NCBI Taxonomy" id="1166950"/>
    <lineage>
        <taxon>Bacteria</taxon>
        <taxon>Pseudomonadati</taxon>
        <taxon>Pseudomonadota</taxon>
        <taxon>Gammaproteobacteria</taxon>
        <taxon>Chromatiales</taxon>
        <taxon>Chromatiaceae</taxon>
        <taxon>Thiodictyon</taxon>
    </lineage>
</organism>
<dbReference type="RefSeq" id="WP_100919966.1">
    <property type="nucleotide sequence ID" value="NZ_CP020370.1"/>
</dbReference>
<dbReference type="InterPro" id="IPR013424">
    <property type="entry name" value="Ice-binding_C"/>
</dbReference>